<gene>
    <name evidence="1" type="ORF">QE424_003168</name>
</gene>
<dbReference type="Proteomes" id="UP001226084">
    <property type="component" value="Unassembled WGS sequence"/>
</dbReference>
<reference evidence="1" key="1">
    <citation type="submission" date="2023-07" db="EMBL/GenBank/DDBJ databases">
        <title>Functional and genomic diversity of the sorghum phyllosphere microbiome.</title>
        <authorList>
            <person name="Shade A."/>
        </authorList>
    </citation>
    <scope>NUCLEOTIDE SEQUENCE</scope>
    <source>
        <strain evidence="1">SORGH_AS_0457</strain>
    </source>
</reference>
<name>A0AAP5AJU6_9GAMM</name>
<organism evidence="1 2">
    <name type="scientific">Stenotrophomonas rhizophila</name>
    <dbReference type="NCBI Taxonomy" id="216778"/>
    <lineage>
        <taxon>Bacteria</taxon>
        <taxon>Pseudomonadati</taxon>
        <taxon>Pseudomonadota</taxon>
        <taxon>Gammaproteobacteria</taxon>
        <taxon>Lysobacterales</taxon>
        <taxon>Lysobacteraceae</taxon>
        <taxon>Stenotrophomonas</taxon>
    </lineage>
</organism>
<sequence>MRTLPFMLLLPGLLLLSACGDRDNAAGVFSSDPLLGCFATHPRKPAEFRIEQQQGQYFVSFNRDEQWQRDTTPLQLSSRADIARFFNDDADQIDKALVRPTGGFGIFHFNPGATLKGKDKDSDYMALVLIGAGPVFQVTCP</sequence>
<dbReference type="RefSeq" id="WP_210132109.1">
    <property type="nucleotide sequence ID" value="NZ_JABEXP010000002.1"/>
</dbReference>
<dbReference type="EMBL" id="JAUTAS010000001">
    <property type="protein sequence ID" value="MDQ1110009.1"/>
    <property type="molecule type" value="Genomic_DNA"/>
</dbReference>
<evidence type="ECO:0000313" key="2">
    <source>
        <dbReference type="Proteomes" id="UP001226084"/>
    </source>
</evidence>
<dbReference type="PROSITE" id="PS51257">
    <property type="entry name" value="PROKAR_LIPOPROTEIN"/>
    <property type="match status" value="1"/>
</dbReference>
<accession>A0AAP5AJU6</accession>
<proteinExistence type="predicted"/>
<comment type="caution">
    <text evidence="1">The sequence shown here is derived from an EMBL/GenBank/DDBJ whole genome shotgun (WGS) entry which is preliminary data.</text>
</comment>
<protein>
    <recommendedName>
        <fullName evidence="3">Lipoprotein</fullName>
    </recommendedName>
</protein>
<evidence type="ECO:0000313" key="1">
    <source>
        <dbReference type="EMBL" id="MDQ1110009.1"/>
    </source>
</evidence>
<evidence type="ECO:0008006" key="3">
    <source>
        <dbReference type="Google" id="ProtNLM"/>
    </source>
</evidence>
<dbReference type="AlphaFoldDB" id="A0AAP5AJU6"/>